<evidence type="ECO:0000256" key="6">
    <source>
        <dbReference type="SAM" id="Phobius"/>
    </source>
</evidence>
<name>A0A1G8X290_9BACT</name>
<keyword evidence="3 6" id="KW-0812">Transmembrane</keyword>
<accession>A0A1G8X290</accession>
<feature type="domain" description="ABC3 transporter permease C-terminal" evidence="7">
    <location>
        <begin position="326"/>
        <end position="442"/>
    </location>
</feature>
<dbReference type="AlphaFoldDB" id="A0A1G8X290"/>
<evidence type="ECO:0000259" key="8">
    <source>
        <dbReference type="Pfam" id="PF12704"/>
    </source>
</evidence>
<sequence>MGVRLLSPPLLQPHTGMFRNYFLIALRSFRKHKTFSLINLVGLTLGLTAGLLIFAWVLDETRYDQFHREADRVFRVQTYWGDDPQTDQYATTPPPLAEVIKSEVPEVEAVARVFTWNASTMRLPENEDRAFRETRIFIADPNFLEVLDCHLIRGEAETALKDPQSIVITKATALRYFGQEAWDQNQVLGRSILFGGDRTPRHVTGVVDPPAQTHFPFDMLVNIHFGYDEFAYNDNWAWNIVHTYIKVKPGVQTDPAAMAALERQFDRIVQQYSLPYLRQNTAWQPPSDMRFDYRLIPVEDIHLHSHLLREHTPNGSIWVVYTLTAVGLLILLLAAINFTNLSTALATRRAKEIGVRKVLGASRATVVTLFLSESMLFTLVAFAAAFGLAELLRRPFYQLSGKELDFSWLGQPQWFGLVALGLVALGLLTGSYPALAFSRFQPLRVLKGQGGIVGQGHRLRNVLVTLQFTIAIALLMGTGLVVAQLRFMRQQELGYNRENVLIIKNDREVTDRWREFKEQLEALPTVRSASFATGLPSQPLVQVRDFRPEGGAEGQGLQWFLVDDAYLGTLGLELADGHNFRRDGTAEQQSGLLLNEAAVRALGLHDPVGTWILKNEGMDDAQRLQVIGVVKDFNLESFHSAVKPLAMQYFIPDPPGMTDYVAVRLAPTQGTANSLDQSLRAIENVWQHFEAEDPFVYSFLDQDYDALFRSEQRLSGVLNWFTGLTLFIACLGLFGLSLYSTVQRTKEIGIRKVLGASVGGVLLMLSREYLRLIVVAVVIAIPLANYFATEWLHNFAYHIDIRWWWFLLPGMMTLAVALLSVSVQSLRAARANPVEALRYE</sequence>
<feature type="transmembrane region" description="Helical" evidence="6">
    <location>
        <begin position="717"/>
        <end position="742"/>
    </location>
</feature>
<evidence type="ECO:0000256" key="1">
    <source>
        <dbReference type="ARBA" id="ARBA00004651"/>
    </source>
</evidence>
<proteinExistence type="predicted"/>
<evidence type="ECO:0000313" key="10">
    <source>
        <dbReference type="Proteomes" id="UP000198510"/>
    </source>
</evidence>
<feature type="domain" description="MacB-like periplasmic core" evidence="8">
    <location>
        <begin position="469"/>
        <end position="669"/>
    </location>
</feature>
<feature type="transmembrane region" description="Helical" evidence="6">
    <location>
        <begin position="318"/>
        <end position="345"/>
    </location>
</feature>
<keyword evidence="5 6" id="KW-0472">Membrane</keyword>
<feature type="transmembrane region" description="Helical" evidence="6">
    <location>
        <begin position="414"/>
        <end position="438"/>
    </location>
</feature>
<protein>
    <submittedName>
        <fullName evidence="9">Putative ABC transport system permease protein</fullName>
    </submittedName>
</protein>
<feature type="transmembrane region" description="Helical" evidence="6">
    <location>
        <begin position="459"/>
        <end position="483"/>
    </location>
</feature>
<dbReference type="InterPro" id="IPR003838">
    <property type="entry name" value="ABC3_permease_C"/>
</dbReference>
<dbReference type="InterPro" id="IPR050250">
    <property type="entry name" value="Macrolide_Exporter_MacB"/>
</dbReference>
<evidence type="ECO:0000256" key="3">
    <source>
        <dbReference type="ARBA" id="ARBA00022692"/>
    </source>
</evidence>
<feature type="domain" description="MacB-like periplasmic core" evidence="8">
    <location>
        <begin position="36"/>
        <end position="259"/>
    </location>
</feature>
<feature type="transmembrane region" description="Helical" evidence="6">
    <location>
        <begin position="37"/>
        <end position="58"/>
    </location>
</feature>
<dbReference type="PANTHER" id="PTHR30572">
    <property type="entry name" value="MEMBRANE COMPONENT OF TRANSPORTER-RELATED"/>
    <property type="match status" value="1"/>
</dbReference>
<keyword evidence="10" id="KW-1185">Reference proteome</keyword>
<dbReference type="GO" id="GO:0005886">
    <property type="term" value="C:plasma membrane"/>
    <property type="evidence" value="ECO:0007669"/>
    <property type="project" value="UniProtKB-SubCell"/>
</dbReference>
<evidence type="ECO:0000259" key="7">
    <source>
        <dbReference type="Pfam" id="PF02687"/>
    </source>
</evidence>
<evidence type="ECO:0000256" key="5">
    <source>
        <dbReference type="ARBA" id="ARBA00023136"/>
    </source>
</evidence>
<comment type="subcellular location">
    <subcellularLocation>
        <location evidence="1">Cell membrane</location>
        <topology evidence="1">Multi-pass membrane protein</topology>
    </subcellularLocation>
</comment>
<dbReference type="Pfam" id="PF12704">
    <property type="entry name" value="MacB_PCD"/>
    <property type="match status" value="2"/>
</dbReference>
<feature type="transmembrane region" description="Helical" evidence="6">
    <location>
        <begin position="366"/>
        <end position="389"/>
    </location>
</feature>
<evidence type="ECO:0000256" key="2">
    <source>
        <dbReference type="ARBA" id="ARBA00022475"/>
    </source>
</evidence>
<dbReference type="Pfam" id="PF02687">
    <property type="entry name" value="FtsX"/>
    <property type="match status" value="2"/>
</dbReference>
<reference evidence="9 10" key="1">
    <citation type="submission" date="2016-10" db="EMBL/GenBank/DDBJ databases">
        <authorList>
            <person name="de Groot N.N."/>
        </authorList>
    </citation>
    <scope>NUCLEOTIDE SEQUENCE [LARGE SCALE GENOMIC DNA]</scope>
    <source>
        <strain evidence="9 10">DSM 25186</strain>
    </source>
</reference>
<dbReference type="GO" id="GO:0022857">
    <property type="term" value="F:transmembrane transporter activity"/>
    <property type="evidence" value="ECO:0007669"/>
    <property type="project" value="TreeGrafter"/>
</dbReference>
<evidence type="ECO:0000313" key="9">
    <source>
        <dbReference type="EMBL" id="SDJ84564.1"/>
    </source>
</evidence>
<dbReference type="STRING" id="1075417.SAMN05421823_101243"/>
<feature type="domain" description="ABC3 transporter permease C-terminal" evidence="7">
    <location>
        <begin position="721"/>
        <end position="833"/>
    </location>
</feature>
<keyword evidence="2" id="KW-1003">Cell membrane</keyword>
<feature type="transmembrane region" description="Helical" evidence="6">
    <location>
        <begin position="803"/>
        <end position="823"/>
    </location>
</feature>
<dbReference type="PANTHER" id="PTHR30572:SF18">
    <property type="entry name" value="ABC-TYPE MACROLIDE FAMILY EXPORT SYSTEM PERMEASE COMPONENT 2"/>
    <property type="match status" value="1"/>
</dbReference>
<dbReference type="InterPro" id="IPR025857">
    <property type="entry name" value="MacB_PCD"/>
</dbReference>
<organism evidence="9 10">
    <name type="scientific">Catalinimonas alkaloidigena</name>
    <dbReference type="NCBI Taxonomy" id="1075417"/>
    <lineage>
        <taxon>Bacteria</taxon>
        <taxon>Pseudomonadati</taxon>
        <taxon>Bacteroidota</taxon>
        <taxon>Cytophagia</taxon>
        <taxon>Cytophagales</taxon>
        <taxon>Catalimonadaceae</taxon>
        <taxon>Catalinimonas</taxon>
    </lineage>
</organism>
<feature type="transmembrane region" description="Helical" evidence="6">
    <location>
        <begin position="769"/>
        <end position="788"/>
    </location>
</feature>
<dbReference type="EMBL" id="FNFO01000001">
    <property type="protein sequence ID" value="SDJ84564.1"/>
    <property type="molecule type" value="Genomic_DNA"/>
</dbReference>
<dbReference type="OrthoDB" id="5933722at2"/>
<gene>
    <name evidence="9" type="ORF">SAMN05421823_101243</name>
</gene>
<dbReference type="Proteomes" id="UP000198510">
    <property type="component" value="Unassembled WGS sequence"/>
</dbReference>
<keyword evidence="4 6" id="KW-1133">Transmembrane helix</keyword>
<evidence type="ECO:0000256" key="4">
    <source>
        <dbReference type="ARBA" id="ARBA00022989"/>
    </source>
</evidence>